<evidence type="ECO:0000313" key="2">
    <source>
        <dbReference type="Proteomes" id="UP000009183"/>
    </source>
</evidence>
<sequence>MFLINRINLNLKLCLDSFDMLNWAIKNGSFFSTFRKERIKRRCSWKIKMSESIEVSKALLYTLEETSLTFLKVHDAEEGQRNFPHL</sequence>
<dbReference type="AlphaFoldDB" id="D7TX88"/>
<organism evidence="1 2">
    <name type="scientific">Vitis vinifera</name>
    <name type="common">Grape</name>
    <dbReference type="NCBI Taxonomy" id="29760"/>
    <lineage>
        <taxon>Eukaryota</taxon>
        <taxon>Viridiplantae</taxon>
        <taxon>Streptophyta</taxon>
        <taxon>Embryophyta</taxon>
        <taxon>Tracheophyta</taxon>
        <taxon>Spermatophyta</taxon>
        <taxon>Magnoliopsida</taxon>
        <taxon>eudicotyledons</taxon>
        <taxon>Gunneridae</taxon>
        <taxon>Pentapetalae</taxon>
        <taxon>rosids</taxon>
        <taxon>Vitales</taxon>
        <taxon>Vitaceae</taxon>
        <taxon>Viteae</taxon>
        <taxon>Vitis</taxon>
    </lineage>
</organism>
<dbReference type="Proteomes" id="UP000009183">
    <property type="component" value="Chromosome 13"/>
</dbReference>
<dbReference type="HOGENOM" id="CLU_2502504_0_0_1"/>
<keyword evidence="2" id="KW-1185">Reference proteome</keyword>
<name>D7TX88_VITVI</name>
<reference evidence="2" key="1">
    <citation type="journal article" date="2007" name="Nature">
        <title>The grapevine genome sequence suggests ancestral hexaploidization in major angiosperm phyla.</title>
        <authorList>
            <consortium name="The French-Italian Public Consortium for Grapevine Genome Characterization."/>
            <person name="Jaillon O."/>
            <person name="Aury J.-M."/>
            <person name="Noel B."/>
            <person name="Policriti A."/>
            <person name="Clepet C."/>
            <person name="Casagrande A."/>
            <person name="Choisne N."/>
            <person name="Aubourg S."/>
            <person name="Vitulo N."/>
            <person name="Jubin C."/>
            <person name="Vezzi A."/>
            <person name="Legeai F."/>
            <person name="Hugueney P."/>
            <person name="Dasilva C."/>
            <person name="Horner D."/>
            <person name="Mica E."/>
            <person name="Jublot D."/>
            <person name="Poulain J."/>
            <person name="Bruyere C."/>
            <person name="Billault A."/>
            <person name="Segurens B."/>
            <person name="Gouyvenoux M."/>
            <person name="Ugarte E."/>
            <person name="Cattonaro F."/>
            <person name="Anthouard V."/>
            <person name="Vico V."/>
            <person name="Del Fabbro C."/>
            <person name="Alaux M."/>
            <person name="Di Gaspero G."/>
            <person name="Dumas V."/>
            <person name="Felice N."/>
            <person name="Paillard S."/>
            <person name="Juman I."/>
            <person name="Moroldo M."/>
            <person name="Scalabrin S."/>
            <person name="Canaguier A."/>
            <person name="Le Clainche I."/>
            <person name="Malacrida G."/>
            <person name="Durand E."/>
            <person name="Pesole G."/>
            <person name="Laucou V."/>
            <person name="Chatelet P."/>
            <person name="Merdinoglu D."/>
            <person name="Delledonne M."/>
            <person name="Pezzotti M."/>
            <person name="Lecharny A."/>
            <person name="Scarpelli C."/>
            <person name="Artiguenave F."/>
            <person name="Pe M.E."/>
            <person name="Valle G."/>
            <person name="Morgante M."/>
            <person name="Caboche M."/>
            <person name="Adam-Blondon A.-F."/>
            <person name="Weissenbach J."/>
            <person name="Quetier F."/>
            <person name="Wincker P."/>
        </authorList>
    </citation>
    <scope>NUCLEOTIDE SEQUENCE [LARGE SCALE GENOMIC DNA]</scope>
    <source>
        <strain evidence="2">cv. Pinot noir / PN40024</strain>
    </source>
</reference>
<evidence type="ECO:0000313" key="1">
    <source>
        <dbReference type="EMBL" id="CBI35113.3"/>
    </source>
</evidence>
<gene>
    <name evidence="1" type="ordered locus">VIT_13s0084g00740</name>
</gene>
<proteinExistence type="predicted"/>
<dbReference type="PaxDb" id="29760-VIT_13s0084g00740.t01"/>
<dbReference type="EMBL" id="FN596254">
    <property type="protein sequence ID" value="CBI35113.3"/>
    <property type="molecule type" value="Genomic_DNA"/>
</dbReference>
<dbReference type="InParanoid" id="D7TX88"/>
<protein>
    <submittedName>
        <fullName evidence="1">Uncharacterized protein</fullName>
    </submittedName>
</protein>
<accession>D7TX88</accession>